<dbReference type="InterPro" id="IPR029058">
    <property type="entry name" value="AB_hydrolase_fold"/>
</dbReference>
<dbReference type="AlphaFoldDB" id="A0A239C6R9"/>
<dbReference type="Proteomes" id="UP000198373">
    <property type="component" value="Unassembled WGS sequence"/>
</dbReference>
<gene>
    <name evidence="3" type="ORF">SAMN06893096_102267</name>
</gene>
<dbReference type="InterPro" id="IPR000639">
    <property type="entry name" value="Epox_hydrolase-like"/>
</dbReference>
<dbReference type="GO" id="GO:0004601">
    <property type="term" value="F:peroxidase activity"/>
    <property type="evidence" value="ECO:0007669"/>
    <property type="project" value="UniProtKB-KW"/>
</dbReference>
<evidence type="ECO:0000313" key="3">
    <source>
        <dbReference type="EMBL" id="SNS15592.1"/>
    </source>
</evidence>
<proteinExistence type="predicted"/>
<dbReference type="RefSeq" id="WP_245820928.1">
    <property type="nucleotide sequence ID" value="NZ_FZOO01000002.1"/>
</dbReference>
<dbReference type="InterPro" id="IPR000073">
    <property type="entry name" value="AB_hydrolase_1"/>
</dbReference>
<evidence type="ECO:0000256" key="1">
    <source>
        <dbReference type="ARBA" id="ARBA00022559"/>
    </source>
</evidence>
<evidence type="ECO:0000313" key="4">
    <source>
        <dbReference type="Proteomes" id="UP000198373"/>
    </source>
</evidence>
<dbReference type="EMBL" id="FZOO01000002">
    <property type="protein sequence ID" value="SNS15592.1"/>
    <property type="molecule type" value="Genomic_DNA"/>
</dbReference>
<keyword evidence="1" id="KW-0560">Oxidoreductase</keyword>
<dbReference type="PANTHER" id="PTHR43433">
    <property type="entry name" value="HYDROLASE, ALPHA/BETA FOLD FAMILY PROTEIN"/>
    <property type="match status" value="1"/>
</dbReference>
<dbReference type="Gene3D" id="3.40.50.1820">
    <property type="entry name" value="alpha/beta hydrolase"/>
    <property type="match status" value="1"/>
</dbReference>
<feature type="domain" description="AB hydrolase-1" evidence="2">
    <location>
        <begin position="1"/>
        <end position="241"/>
    </location>
</feature>
<dbReference type="PRINTS" id="PR00412">
    <property type="entry name" value="EPOXHYDRLASE"/>
</dbReference>
<evidence type="ECO:0000259" key="2">
    <source>
        <dbReference type="Pfam" id="PF00561"/>
    </source>
</evidence>
<dbReference type="PANTHER" id="PTHR43433:SF5">
    <property type="entry name" value="AB HYDROLASE-1 DOMAIN-CONTAINING PROTEIN"/>
    <property type="match status" value="1"/>
</dbReference>
<keyword evidence="4" id="KW-1185">Reference proteome</keyword>
<protein>
    <submittedName>
        <fullName evidence="3">Pimeloyl-ACP methyl ester carboxylesterase</fullName>
    </submittedName>
</protein>
<organism evidence="3 4">
    <name type="scientific">Geodermatophilus pulveris</name>
    <dbReference type="NCBI Taxonomy" id="1564159"/>
    <lineage>
        <taxon>Bacteria</taxon>
        <taxon>Bacillati</taxon>
        <taxon>Actinomycetota</taxon>
        <taxon>Actinomycetes</taxon>
        <taxon>Geodermatophilales</taxon>
        <taxon>Geodermatophilaceae</taxon>
        <taxon>Geodermatophilus</taxon>
    </lineage>
</organism>
<dbReference type="InterPro" id="IPR050471">
    <property type="entry name" value="AB_hydrolase"/>
</dbReference>
<accession>A0A239C6R9</accession>
<reference evidence="4" key="1">
    <citation type="submission" date="2017-06" db="EMBL/GenBank/DDBJ databases">
        <authorList>
            <person name="Varghese N."/>
            <person name="Submissions S."/>
        </authorList>
    </citation>
    <scope>NUCLEOTIDE SEQUENCE [LARGE SCALE GENOMIC DNA]</scope>
    <source>
        <strain evidence="4">DSM 46839</strain>
    </source>
</reference>
<sequence length="265" mass="28001">MLLCNGLGAPPAAWPQVTAPDGGFRVVSWSHRGLGGSERPADPTRVRVEDHADDARAVLDAFDLPSAAVVGWSLGVNVAFELALEQPDRVRAVLAVAGVPGGSSASVFAPYGVPRRWRPSAGRLGSRLLPVVGPLVPVLVAGLPPWQQLASLSGLLGPAREAAHPAALYQVLQEFSRHDWHWYRHLALAVAEHPPLDIAPVRCPVTFVAGSHDTLIDVADVRAAARAVPGSRLRVLAGTHFVPLQYPQAMAAELRALLARAPGVP</sequence>
<keyword evidence="1" id="KW-0575">Peroxidase</keyword>
<dbReference type="Pfam" id="PF00561">
    <property type="entry name" value="Abhydrolase_1"/>
    <property type="match status" value="1"/>
</dbReference>
<name>A0A239C6R9_9ACTN</name>
<dbReference type="SUPFAM" id="SSF53474">
    <property type="entry name" value="alpha/beta-Hydrolases"/>
    <property type="match status" value="1"/>
</dbReference>